<evidence type="ECO:0008006" key="14">
    <source>
        <dbReference type="Google" id="ProtNLM"/>
    </source>
</evidence>
<evidence type="ECO:0000313" key="13">
    <source>
        <dbReference type="Proteomes" id="UP001497444"/>
    </source>
</evidence>
<keyword evidence="9" id="KW-0472">Membrane</keyword>
<dbReference type="Pfam" id="PF03007">
    <property type="entry name" value="WS_DGAT_cat"/>
    <property type="match status" value="1"/>
</dbReference>
<keyword evidence="9" id="KW-0812">Transmembrane</keyword>
<evidence type="ECO:0000256" key="2">
    <source>
        <dbReference type="ARBA" id="ARBA00005189"/>
    </source>
</evidence>
<evidence type="ECO:0000313" key="12">
    <source>
        <dbReference type="EMBL" id="CAK9256426.1"/>
    </source>
</evidence>
<feature type="domain" description="O-acyltransferase WSD1 C-terminal" evidence="11">
    <location>
        <begin position="384"/>
        <end position="528"/>
    </location>
</feature>
<evidence type="ECO:0000256" key="4">
    <source>
        <dbReference type="ARBA" id="ARBA00023315"/>
    </source>
</evidence>
<evidence type="ECO:0000259" key="11">
    <source>
        <dbReference type="Pfam" id="PF06974"/>
    </source>
</evidence>
<evidence type="ECO:0000259" key="10">
    <source>
        <dbReference type="Pfam" id="PF03007"/>
    </source>
</evidence>
<feature type="region of interest" description="Disordered" evidence="8">
    <location>
        <begin position="228"/>
        <end position="252"/>
    </location>
</feature>
<name>A0ABP0VR59_9BRYO</name>
<dbReference type="PANTHER" id="PTHR31650:SF1">
    <property type="entry name" value="WAX ESTER SYNTHASE_DIACYLGLYCEROL ACYLTRANSFERASE 4-RELATED"/>
    <property type="match status" value="1"/>
</dbReference>
<dbReference type="InterPro" id="IPR004255">
    <property type="entry name" value="O-acyltransferase_WSD1_N"/>
</dbReference>
<evidence type="ECO:0000256" key="1">
    <source>
        <dbReference type="ARBA" id="ARBA00004771"/>
    </source>
</evidence>
<feature type="region of interest" description="Disordered" evidence="8">
    <location>
        <begin position="55"/>
        <end position="75"/>
    </location>
</feature>
<protein>
    <recommendedName>
        <fullName evidence="14">Diacylglycerol O-acyltransferase</fullName>
    </recommendedName>
</protein>
<proteinExistence type="inferred from homology"/>
<gene>
    <name evidence="12" type="ORF">CSSPJE1EN1_LOCUS1904</name>
</gene>
<comment type="pathway">
    <text evidence="1">Glycerolipid metabolism; triacylglycerol biosynthesis.</text>
</comment>
<dbReference type="PANTHER" id="PTHR31650">
    <property type="entry name" value="O-ACYLTRANSFERASE (WSD1-LIKE) FAMILY PROTEIN"/>
    <property type="match status" value="1"/>
</dbReference>
<evidence type="ECO:0000256" key="9">
    <source>
        <dbReference type="SAM" id="Phobius"/>
    </source>
</evidence>
<dbReference type="SUPFAM" id="SSF52777">
    <property type="entry name" value="CoA-dependent acyltransferases"/>
    <property type="match status" value="1"/>
</dbReference>
<comment type="similarity">
    <text evidence="5">In the N-terminal section; belongs to the long-chain O-acyltransferase family.</text>
</comment>
<keyword evidence="4" id="KW-0012">Acyltransferase</keyword>
<keyword evidence="3" id="KW-0808">Transferase</keyword>
<organism evidence="12 13">
    <name type="scientific">Sphagnum jensenii</name>
    <dbReference type="NCBI Taxonomy" id="128206"/>
    <lineage>
        <taxon>Eukaryota</taxon>
        <taxon>Viridiplantae</taxon>
        <taxon>Streptophyta</taxon>
        <taxon>Embryophyta</taxon>
        <taxon>Bryophyta</taxon>
        <taxon>Sphagnophytina</taxon>
        <taxon>Sphagnopsida</taxon>
        <taxon>Sphagnales</taxon>
        <taxon>Sphagnaceae</taxon>
        <taxon>Sphagnum</taxon>
    </lineage>
</organism>
<reference evidence="12 13" key="1">
    <citation type="submission" date="2024-02" db="EMBL/GenBank/DDBJ databases">
        <authorList>
            <consortium name="ELIXIR-Norway"/>
            <consortium name="Elixir Norway"/>
        </authorList>
    </citation>
    <scope>NUCLEOTIDE SEQUENCE [LARGE SCALE GENOMIC DNA]</scope>
</reference>
<dbReference type="EMBL" id="OZ020096">
    <property type="protein sequence ID" value="CAK9256426.1"/>
    <property type="molecule type" value="Genomic_DNA"/>
</dbReference>
<dbReference type="InterPro" id="IPR009721">
    <property type="entry name" value="O-acyltransferase_WSD1_C"/>
</dbReference>
<dbReference type="Pfam" id="PF06974">
    <property type="entry name" value="WS_DGAT_C"/>
    <property type="match status" value="1"/>
</dbReference>
<accession>A0ABP0VR59</accession>
<evidence type="ECO:0000256" key="3">
    <source>
        <dbReference type="ARBA" id="ARBA00022679"/>
    </source>
</evidence>
<feature type="compositionally biased region" description="Pro residues" evidence="8">
    <location>
        <begin position="229"/>
        <end position="246"/>
    </location>
</feature>
<keyword evidence="9" id="KW-1133">Transmembrane helix</keyword>
<evidence type="ECO:0000256" key="8">
    <source>
        <dbReference type="SAM" id="MobiDB-lite"/>
    </source>
</evidence>
<comment type="catalytic activity">
    <reaction evidence="6">
        <text>a long chain fatty alcohol + a fatty acyl-CoA = a long-chain alcohol wax ester + CoA</text>
        <dbReference type="Rhea" id="RHEA:38443"/>
        <dbReference type="ChEBI" id="CHEBI:17135"/>
        <dbReference type="ChEBI" id="CHEBI:57287"/>
        <dbReference type="ChEBI" id="CHEBI:77636"/>
        <dbReference type="ChEBI" id="CHEBI:235323"/>
        <dbReference type="EC" id="2.3.1.75"/>
    </reaction>
</comment>
<feature type="transmembrane region" description="Helical" evidence="9">
    <location>
        <begin position="264"/>
        <end position="285"/>
    </location>
</feature>
<sequence length="536" mass="59525">MDLGFQKGSKSPMGSLQAERGGVTSELMNNLPRLQTKARRREDVVISVAGGSCDEDSQGAAAVAANAEEPEEEQPLTPLGRMFLEPELELFGLCTIGFQNLVDLPQLKQTLRNTLLQNKYFSSIVRKNKRGCPTWVHTEVDIDLIVFEPTGISKADMAAPDFVNNYVAELATAPPIPHTRPLWECHVLNGTTSGNAPAHIVFRIHHCLGDGIAFMSLLFASTRLTANPEKPPPIGCRSRTPPPPPQEQQELTLRPSVVKSIRKMLIFLWNTVCAIAYLLATLLFLQDSNTVLRGCSRRVEREQKRLVRMTIDMDDMRIVKKAVGGTLNDVLLGMVDASLKRYLQTHSNPAEKLRVRAIAMENVRKSGGLQELPAMMEKGSKVRWGNCIGFWIFPFSLKQFSDPLEHVRAAMKVSDRIKASLGGRFTFWVGTVLAYCGFPTLTKLLTWREITQTTLLVSNLPGPAEQIMLGGNPILHMFPVVAGIPQSFCVYMQSYCGKVTFVVMSAKHIIPNPEIIIQFCFDALHEMKKAAVSLTR</sequence>
<feature type="region of interest" description="Disordered" evidence="8">
    <location>
        <begin position="1"/>
        <end position="26"/>
    </location>
</feature>
<dbReference type="Proteomes" id="UP001497444">
    <property type="component" value="Chromosome 1"/>
</dbReference>
<dbReference type="InterPro" id="IPR045034">
    <property type="entry name" value="O-acyltransferase_WSD1-like"/>
</dbReference>
<evidence type="ECO:0000256" key="5">
    <source>
        <dbReference type="ARBA" id="ARBA00024360"/>
    </source>
</evidence>
<feature type="domain" description="O-acyltransferase WSD1-like N-terminal" evidence="10">
    <location>
        <begin position="166"/>
        <end position="330"/>
    </location>
</feature>
<evidence type="ECO:0000256" key="6">
    <source>
        <dbReference type="ARBA" id="ARBA00047604"/>
    </source>
</evidence>
<comment type="catalytic activity">
    <reaction evidence="7">
        <text>an acyl-CoA + a 1,2-diacyl-sn-glycerol = a triacyl-sn-glycerol + CoA</text>
        <dbReference type="Rhea" id="RHEA:10868"/>
        <dbReference type="ChEBI" id="CHEBI:17815"/>
        <dbReference type="ChEBI" id="CHEBI:57287"/>
        <dbReference type="ChEBI" id="CHEBI:58342"/>
        <dbReference type="ChEBI" id="CHEBI:64615"/>
        <dbReference type="EC" id="2.3.1.20"/>
    </reaction>
</comment>
<comment type="pathway">
    <text evidence="2">Lipid metabolism.</text>
</comment>
<evidence type="ECO:0000256" key="7">
    <source>
        <dbReference type="ARBA" id="ARBA00048109"/>
    </source>
</evidence>
<keyword evidence="13" id="KW-1185">Reference proteome</keyword>